<dbReference type="AlphaFoldDB" id="A0A916YJ11"/>
<keyword evidence="2" id="KW-1185">Reference proteome</keyword>
<evidence type="ECO:0008006" key="3">
    <source>
        <dbReference type="Google" id="ProtNLM"/>
    </source>
</evidence>
<dbReference type="Proteomes" id="UP000598997">
    <property type="component" value="Unassembled WGS sequence"/>
</dbReference>
<sequence length="176" mass="19593">MHTLIPHPAHPPVSVRSVEAEVIFPKPGMAMARYRIEGIDELILPEFTGRGKQDELWQTTCFELFLRRGDGSYREFNFATSGRWAIYDFESYRAGMSEFNPTTMPEVSARAGDRILAVNVTLSARDLAGFEAMGLSAVLEENGDTKTFWALEQSTDRPDFHDAACFALPVEAAAAK</sequence>
<dbReference type="OrthoDB" id="190583at2"/>
<evidence type="ECO:0000313" key="2">
    <source>
        <dbReference type="Proteomes" id="UP000598997"/>
    </source>
</evidence>
<reference evidence="1 2" key="1">
    <citation type="journal article" date="2014" name="Int. J. Syst. Evol. Microbiol.">
        <title>Complete genome sequence of Corynebacterium casei LMG S-19264T (=DSM 44701T), isolated from a smear-ripened cheese.</title>
        <authorList>
            <consortium name="US DOE Joint Genome Institute (JGI-PGF)"/>
            <person name="Walter F."/>
            <person name="Albersmeier A."/>
            <person name="Kalinowski J."/>
            <person name="Ruckert C."/>
        </authorList>
    </citation>
    <scope>NUCLEOTIDE SEQUENCE [LARGE SCALE GENOMIC DNA]</scope>
    <source>
        <strain evidence="1 2">CGMCC 1.15358</strain>
    </source>
</reference>
<dbReference type="CDD" id="cd09627">
    <property type="entry name" value="DOMON_murB_like"/>
    <property type="match status" value="1"/>
</dbReference>
<protein>
    <recommendedName>
        <fullName evidence="3">DOMON-like domain-containing protein</fullName>
    </recommendedName>
</protein>
<organism evidence="1 2">
    <name type="scientific">Croceicoccus pelagius</name>
    <dbReference type="NCBI Taxonomy" id="1703341"/>
    <lineage>
        <taxon>Bacteria</taxon>
        <taxon>Pseudomonadati</taxon>
        <taxon>Pseudomonadota</taxon>
        <taxon>Alphaproteobacteria</taxon>
        <taxon>Sphingomonadales</taxon>
        <taxon>Erythrobacteraceae</taxon>
        <taxon>Croceicoccus</taxon>
    </lineage>
</organism>
<proteinExistence type="predicted"/>
<gene>
    <name evidence="1" type="ORF">GCM10010989_21100</name>
</gene>
<evidence type="ECO:0000313" key="1">
    <source>
        <dbReference type="EMBL" id="GGD46626.1"/>
    </source>
</evidence>
<comment type="caution">
    <text evidence="1">The sequence shown here is derived from an EMBL/GenBank/DDBJ whole genome shotgun (WGS) entry which is preliminary data.</text>
</comment>
<accession>A0A916YJ11</accession>
<dbReference type="RefSeq" id="WP_066761900.1">
    <property type="nucleotide sequence ID" value="NZ_BMIO01000006.1"/>
</dbReference>
<name>A0A916YJ11_9SPHN</name>
<dbReference type="EMBL" id="BMIO01000006">
    <property type="protein sequence ID" value="GGD46626.1"/>
    <property type="molecule type" value="Genomic_DNA"/>
</dbReference>